<dbReference type="Pfam" id="PF24755">
    <property type="entry name" value="SpoVR_C"/>
    <property type="match status" value="1"/>
</dbReference>
<dbReference type="EMBL" id="JAXCLW010000001">
    <property type="protein sequence ID" value="MDY0882078.1"/>
    <property type="molecule type" value="Genomic_DNA"/>
</dbReference>
<accession>A0ABU5E953</accession>
<evidence type="ECO:0000259" key="1">
    <source>
        <dbReference type="Pfam" id="PF04293"/>
    </source>
</evidence>
<reference evidence="3 4" key="1">
    <citation type="journal article" date="2016" name="Antonie Van Leeuwenhoek">
        <title>Dongia soli sp. nov., isolated from soil from Dokdo, Korea.</title>
        <authorList>
            <person name="Kim D.U."/>
            <person name="Lee H."/>
            <person name="Kim H."/>
            <person name="Kim S.G."/>
            <person name="Ka J.O."/>
        </authorList>
    </citation>
    <scope>NUCLEOTIDE SEQUENCE [LARGE SCALE GENOMIC DNA]</scope>
    <source>
        <strain evidence="3 4">D78</strain>
    </source>
</reference>
<dbReference type="InterPro" id="IPR056174">
    <property type="entry name" value="SpoVR_N"/>
</dbReference>
<organism evidence="3 4">
    <name type="scientific">Dongia soli</name>
    <dbReference type="NCBI Taxonomy" id="600628"/>
    <lineage>
        <taxon>Bacteria</taxon>
        <taxon>Pseudomonadati</taxon>
        <taxon>Pseudomonadota</taxon>
        <taxon>Alphaproteobacteria</taxon>
        <taxon>Rhodospirillales</taxon>
        <taxon>Dongiaceae</taxon>
        <taxon>Dongia</taxon>
    </lineage>
</organism>
<sequence>MAAAWDIRDLEYWDARIREKVQEFGLTCYPQEFELCDHTQMLSLMAYSGMPSHYPHWSYGKSFERQKTLYDHGVSGLPYEMVINSDPCLAYLMRQNSLALQILTIAHVYGHNDFFANNFTFSHLHADLVIETFKNHANRVRGYAADPSIGQEAVELVLDAAHALSLQCRRNPAIRRRSPEEQKRAALEAAGAPPDPFQSVHKRPGYEAPELGRVPLEPEEDLLTFLRDYSPKLADWQRDLLTIVHEQTQYFLPQIETKIMNEGWACYWHRAIMNSLDLPPDLHMEFIVRHNQVVRAIPGDINPYHLGLKVWDDIVRRYDDPTPQEIEEFGRPDRTGREAIFQVRDVDRDVSFLRRFLTQKLMREMDMIEVAPEGNDLVVSRISDENDWQHVKRTLLSYIGMGSTPVIRVIDADHGGNRTLLLRHEYDGRELLLDYAEKTLRFVQQLWGRRVDLQTTLDGRNVCLSWDGQDFLQN</sequence>
<evidence type="ECO:0000313" key="4">
    <source>
        <dbReference type="Proteomes" id="UP001279642"/>
    </source>
</evidence>
<feature type="domain" description="SpoVR-like C-terminal" evidence="2">
    <location>
        <begin position="405"/>
        <end position="456"/>
    </location>
</feature>
<dbReference type="PANTHER" id="PTHR30029:SF2">
    <property type="entry name" value="STAGE V SPORULATION PROTEIN R"/>
    <property type="match status" value="1"/>
</dbReference>
<evidence type="ECO:0000313" key="3">
    <source>
        <dbReference type="EMBL" id="MDY0882078.1"/>
    </source>
</evidence>
<gene>
    <name evidence="3" type="ORF">SMD27_04420</name>
</gene>
<dbReference type="InterPro" id="IPR057008">
    <property type="entry name" value="SpoVR-like_C"/>
</dbReference>
<dbReference type="RefSeq" id="WP_320507110.1">
    <property type="nucleotide sequence ID" value="NZ_JAXCLW010000001.1"/>
</dbReference>
<feature type="domain" description="SpoVR protein-like N-terminal" evidence="1">
    <location>
        <begin position="5"/>
        <end position="401"/>
    </location>
</feature>
<name>A0ABU5E953_9PROT</name>
<dbReference type="InterPro" id="IPR007390">
    <property type="entry name" value="Spore_V_R"/>
</dbReference>
<dbReference type="Proteomes" id="UP001279642">
    <property type="component" value="Unassembled WGS sequence"/>
</dbReference>
<dbReference type="Pfam" id="PF04293">
    <property type="entry name" value="SpoVR"/>
    <property type="match status" value="1"/>
</dbReference>
<protein>
    <submittedName>
        <fullName evidence="3">SpoVR family protein</fullName>
    </submittedName>
</protein>
<keyword evidence="4" id="KW-1185">Reference proteome</keyword>
<comment type="caution">
    <text evidence="3">The sequence shown here is derived from an EMBL/GenBank/DDBJ whole genome shotgun (WGS) entry which is preliminary data.</text>
</comment>
<dbReference type="PANTHER" id="PTHR30029">
    <property type="entry name" value="STAGE V SPORULATION PROTEIN R"/>
    <property type="match status" value="1"/>
</dbReference>
<proteinExistence type="predicted"/>
<evidence type="ECO:0000259" key="2">
    <source>
        <dbReference type="Pfam" id="PF24755"/>
    </source>
</evidence>